<evidence type="ECO:0000256" key="1">
    <source>
        <dbReference type="ARBA" id="ARBA00022723"/>
    </source>
</evidence>
<name>A0A067TGA4_GALM3</name>
<dbReference type="GO" id="GO:0005737">
    <property type="term" value="C:cytoplasm"/>
    <property type="evidence" value="ECO:0007669"/>
    <property type="project" value="TreeGrafter"/>
</dbReference>
<dbReference type="CDD" id="cd00066">
    <property type="entry name" value="G-alpha"/>
    <property type="match status" value="1"/>
</dbReference>
<dbReference type="GO" id="GO:0007188">
    <property type="term" value="P:adenylate cyclase-modulating G protein-coupled receptor signaling pathway"/>
    <property type="evidence" value="ECO:0007669"/>
    <property type="project" value="TreeGrafter"/>
</dbReference>
<dbReference type="SUPFAM" id="SSF52540">
    <property type="entry name" value="P-loop containing nucleoside triphosphate hydrolases"/>
    <property type="match status" value="1"/>
</dbReference>
<keyword evidence="1" id="KW-0479">Metal-binding</keyword>
<organism evidence="6 7">
    <name type="scientific">Galerina marginata (strain CBS 339.88)</name>
    <dbReference type="NCBI Taxonomy" id="685588"/>
    <lineage>
        <taxon>Eukaryota</taxon>
        <taxon>Fungi</taxon>
        <taxon>Dikarya</taxon>
        <taxon>Basidiomycota</taxon>
        <taxon>Agaricomycotina</taxon>
        <taxon>Agaricomycetes</taxon>
        <taxon>Agaricomycetidae</taxon>
        <taxon>Agaricales</taxon>
        <taxon>Agaricineae</taxon>
        <taxon>Strophariaceae</taxon>
        <taxon>Galerina</taxon>
    </lineage>
</organism>
<protein>
    <submittedName>
        <fullName evidence="6">Uncharacterized protein</fullName>
    </submittedName>
</protein>
<dbReference type="PANTHER" id="PTHR10218">
    <property type="entry name" value="GTP-BINDING PROTEIN ALPHA SUBUNIT"/>
    <property type="match status" value="1"/>
</dbReference>
<keyword evidence="3 5" id="KW-0342">GTP-binding</keyword>
<gene>
    <name evidence="6" type="ORF">GALMADRAFT_138132</name>
</gene>
<dbReference type="InterPro" id="IPR002975">
    <property type="entry name" value="Fungi_Gprotein_alpha"/>
</dbReference>
<dbReference type="PRINTS" id="PR01241">
    <property type="entry name" value="GPROTEINAFNG"/>
</dbReference>
<accession>A0A067TGA4</accession>
<dbReference type="PRINTS" id="PR00318">
    <property type="entry name" value="GPROTEINA"/>
</dbReference>
<dbReference type="HOGENOM" id="CLU_014184_3_1_1"/>
<feature type="binding site" evidence="5">
    <location>
        <begin position="99"/>
        <end position="100"/>
    </location>
    <ligand>
        <name>GTP</name>
        <dbReference type="ChEBI" id="CHEBI:37565"/>
    </ligand>
</feature>
<keyword evidence="4" id="KW-0807">Transducer</keyword>
<dbReference type="AlphaFoldDB" id="A0A067TGA4"/>
<dbReference type="Gene3D" id="1.10.400.10">
    <property type="entry name" value="GI Alpha 1, domain 2-like"/>
    <property type="match status" value="1"/>
</dbReference>
<evidence type="ECO:0000256" key="2">
    <source>
        <dbReference type="ARBA" id="ARBA00022741"/>
    </source>
</evidence>
<dbReference type="GO" id="GO:0046872">
    <property type="term" value="F:metal ion binding"/>
    <property type="evidence" value="ECO:0007669"/>
    <property type="project" value="UniProtKB-KW"/>
</dbReference>
<keyword evidence="2 5" id="KW-0547">Nucleotide-binding</keyword>
<evidence type="ECO:0000313" key="7">
    <source>
        <dbReference type="Proteomes" id="UP000027222"/>
    </source>
</evidence>
<evidence type="ECO:0000313" key="6">
    <source>
        <dbReference type="EMBL" id="KDR77973.1"/>
    </source>
</evidence>
<dbReference type="Proteomes" id="UP000027222">
    <property type="component" value="Unassembled WGS sequence"/>
</dbReference>
<dbReference type="Pfam" id="PF00503">
    <property type="entry name" value="G-alpha"/>
    <property type="match status" value="1"/>
</dbReference>
<keyword evidence="7" id="KW-1185">Reference proteome</keyword>
<dbReference type="PANTHER" id="PTHR10218:SF302">
    <property type="entry name" value="GUANINE NUCLEOTIDE-BINDING PROTEIN ALPHA-5 SUBUNIT"/>
    <property type="match status" value="1"/>
</dbReference>
<dbReference type="SMART" id="SM00275">
    <property type="entry name" value="G_alpha"/>
    <property type="match status" value="1"/>
</dbReference>
<evidence type="ECO:0000256" key="5">
    <source>
        <dbReference type="PIRSR" id="PIRSR601019-1"/>
    </source>
</evidence>
<dbReference type="FunFam" id="3.40.50.300:FF:000720">
    <property type="entry name" value="Guanine nucleotide-binding protein G(k) subunit alpha"/>
    <property type="match status" value="1"/>
</dbReference>
<sequence length="288" mass="33377">MSALPYVHGGFNDSERYSYKELVYSHLIKSMRTLLKALPNLELSLTPESDAYRMVIFSLPAKFEFDILFPDVAHALRSLLLDAAVQEALRRRHEFNLKDSATYFFEAIERVSAISYLPTDSDILHCEKNETTITETIFKANQSTYKLTTLTYQQAQTWIHYLDNVKALVFVVSLKEYDHLFDGVNRLKVAQNEFFLICNWRLFILTPLVLLLNDADAFAEKLPSSPLIDYFLDYHGDNSYEDACAYIVGRFVTLNRHPLSKPIYHYIIPRDTENLEDVLNTIQRVVVK</sequence>
<dbReference type="STRING" id="685588.A0A067TGA4"/>
<dbReference type="PROSITE" id="PS51882">
    <property type="entry name" value="G_ALPHA"/>
    <property type="match status" value="1"/>
</dbReference>
<dbReference type="GO" id="GO:0005525">
    <property type="term" value="F:GTP binding"/>
    <property type="evidence" value="ECO:0007669"/>
    <property type="project" value="UniProtKB-KW"/>
</dbReference>
<dbReference type="InterPro" id="IPR027417">
    <property type="entry name" value="P-loop_NTPase"/>
</dbReference>
<dbReference type="GO" id="GO:0031683">
    <property type="term" value="F:G-protein beta/gamma-subunit complex binding"/>
    <property type="evidence" value="ECO:0007669"/>
    <property type="project" value="InterPro"/>
</dbReference>
<dbReference type="EMBL" id="KL142375">
    <property type="protein sequence ID" value="KDR77973.1"/>
    <property type="molecule type" value="Genomic_DNA"/>
</dbReference>
<dbReference type="Gene3D" id="3.40.50.300">
    <property type="entry name" value="P-loop containing nucleotide triphosphate hydrolases"/>
    <property type="match status" value="1"/>
</dbReference>
<dbReference type="InterPro" id="IPR011025">
    <property type="entry name" value="GproteinA_insert"/>
</dbReference>
<dbReference type="GO" id="GO:0005834">
    <property type="term" value="C:heterotrimeric G-protein complex"/>
    <property type="evidence" value="ECO:0007669"/>
    <property type="project" value="InterPro"/>
</dbReference>
<dbReference type="GO" id="GO:0001664">
    <property type="term" value="F:G protein-coupled receptor binding"/>
    <property type="evidence" value="ECO:0007669"/>
    <property type="project" value="InterPro"/>
</dbReference>
<dbReference type="InterPro" id="IPR001019">
    <property type="entry name" value="Gprotein_alpha_su"/>
</dbReference>
<dbReference type="SUPFAM" id="SSF47895">
    <property type="entry name" value="Transducin (alpha subunit), insertion domain"/>
    <property type="match status" value="1"/>
</dbReference>
<reference evidence="7" key="1">
    <citation type="journal article" date="2014" name="Proc. Natl. Acad. Sci. U.S.A.">
        <title>Extensive sampling of basidiomycete genomes demonstrates inadequacy of the white-rot/brown-rot paradigm for wood decay fungi.</title>
        <authorList>
            <person name="Riley R."/>
            <person name="Salamov A.A."/>
            <person name="Brown D.W."/>
            <person name="Nagy L.G."/>
            <person name="Floudas D."/>
            <person name="Held B.W."/>
            <person name="Levasseur A."/>
            <person name="Lombard V."/>
            <person name="Morin E."/>
            <person name="Otillar R."/>
            <person name="Lindquist E.A."/>
            <person name="Sun H."/>
            <person name="LaButti K.M."/>
            <person name="Schmutz J."/>
            <person name="Jabbour D."/>
            <person name="Luo H."/>
            <person name="Baker S.E."/>
            <person name="Pisabarro A.G."/>
            <person name="Walton J.D."/>
            <person name="Blanchette R.A."/>
            <person name="Henrissat B."/>
            <person name="Martin F."/>
            <person name="Cullen D."/>
            <person name="Hibbett D.S."/>
            <person name="Grigoriev I.V."/>
        </authorList>
    </citation>
    <scope>NUCLEOTIDE SEQUENCE [LARGE SCALE GENOMIC DNA]</scope>
    <source>
        <strain evidence="7">CBS 339.88</strain>
    </source>
</reference>
<dbReference type="GO" id="GO:0003924">
    <property type="term" value="F:GTPase activity"/>
    <property type="evidence" value="ECO:0007669"/>
    <property type="project" value="InterPro"/>
</dbReference>
<evidence type="ECO:0000256" key="3">
    <source>
        <dbReference type="ARBA" id="ARBA00023134"/>
    </source>
</evidence>
<evidence type="ECO:0000256" key="4">
    <source>
        <dbReference type="ARBA" id="ARBA00023224"/>
    </source>
</evidence>
<feature type="binding site" evidence="5">
    <location>
        <begin position="213"/>
        <end position="216"/>
    </location>
    <ligand>
        <name>GTP</name>
        <dbReference type="ChEBI" id="CHEBI:37565"/>
    </ligand>
</feature>
<proteinExistence type="predicted"/>
<dbReference type="OrthoDB" id="5817230at2759"/>